<evidence type="ECO:0000313" key="2">
    <source>
        <dbReference type="Proteomes" id="UP000712600"/>
    </source>
</evidence>
<organism evidence="1 2">
    <name type="scientific">Brassica cretica</name>
    <name type="common">Mustard</name>
    <dbReference type="NCBI Taxonomy" id="69181"/>
    <lineage>
        <taxon>Eukaryota</taxon>
        <taxon>Viridiplantae</taxon>
        <taxon>Streptophyta</taxon>
        <taxon>Embryophyta</taxon>
        <taxon>Tracheophyta</taxon>
        <taxon>Spermatophyta</taxon>
        <taxon>Magnoliopsida</taxon>
        <taxon>eudicotyledons</taxon>
        <taxon>Gunneridae</taxon>
        <taxon>Pentapetalae</taxon>
        <taxon>rosids</taxon>
        <taxon>malvids</taxon>
        <taxon>Brassicales</taxon>
        <taxon>Brassicaceae</taxon>
        <taxon>Brassiceae</taxon>
        <taxon>Brassica</taxon>
    </lineage>
</organism>
<proteinExistence type="predicted"/>
<dbReference type="EMBL" id="QGKX02000088">
    <property type="protein sequence ID" value="KAF3589987.1"/>
    <property type="molecule type" value="Genomic_DNA"/>
</dbReference>
<gene>
    <name evidence="1" type="ORF">F2Q69_00029049</name>
</gene>
<accession>A0A8S9S9P9</accession>
<dbReference type="Proteomes" id="UP000712600">
    <property type="component" value="Unassembled WGS sequence"/>
</dbReference>
<comment type="caution">
    <text evidence="1">The sequence shown here is derived from an EMBL/GenBank/DDBJ whole genome shotgun (WGS) entry which is preliminary data.</text>
</comment>
<reference evidence="1" key="1">
    <citation type="submission" date="2019-12" db="EMBL/GenBank/DDBJ databases">
        <title>Genome sequencing and annotation of Brassica cretica.</title>
        <authorList>
            <person name="Studholme D.J."/>
            <person name="Sarris P."/>
        </authorList>
    </citation>
    <scope>NUCLEOTIDE SEQUENCE</scope>
    <source>
        <strain evidence="1">PFS-109/04</strain>
        <tissue evidence="1">Leaf</tissue>
    </source>
</reference>
<name>A0A8S9S9P9_BRACR</name>
<dbReference type="AlphaFoldDB" id="A0A8S9S9P9"/>
<evidence type="ECO:0000313" key="1">
    <source>
        <dbReference type="EMBL" id="KAF3589987.1"/>
    </source>
</evidence>
<protein>
    <submittedName>
        <fullName evidence="1">Uncharacterized protein</fullName>
    </submittedName>
</protein>
<sequence>MVMGECRSTKLESQSTVKVSIDDSRGISIDTPFTTSFNYSIGKSIDALQAIFAHVLIKYSLRFPAAMRNPSEFEHAPDGGTNEVAVFEAYLEAVLGDLHGFSIGVHEILYSYYFAPLVNKVGFYHLRSRDSAPLVEEPSRGIRGNYPFGDGWNNWYIFLKVQEPFWLSDILAPRGLSLRSQFSPGRIPSPYFLYCFFQGTSRGSRCQPFMTSTKKLKRGRGVLFNPSAEIGVGYGGPSGSIDSAGEGISQVGTHEGMAREKGGALESLRGVSPILIHVLRDRSATGRIYLGCFPEVRCGASGSWDWVESERCLRARKCRLDLEIVLGTRSLLLDFRRGPGPGGYSWNLQY</sequence>